<evidence type="ECO:0000256" key="5">
    <source>
        <dbReference type="ARBA" id="ARBA00023316"/>
    </source>
</evidence>
<comment type="similarity">
    <text evidence="1 6">Belongs to the glycosyltransferase 37 family.</text>
</comment>
<name>A0A8T0QGZ8_PANVG</name>
<comment type="function">
    <text evidence="6">May be involved in cell wall biosynthesis.</text>
</comment>
<dbReference type="GO" id="GO:0071555">
    <property type="term" value="P:cell wall organization"/>
    <property type="evidence" value="ECO:0007669"/>
    <property type="project" value="UniProtKB-UniRule"/>
</dbReference>
<dbReference type="Proteomes" id="UP000823388">
    <property type="component" value="Chromosome 7K"/>
</dbReference>
<dbReference type="InterPro" id="IPR004938">
    <property type="entry name" value="XG_FTase"/>
</dbReference>
<dbReference type="Pfam" id="PF03254">
    <property type="entry name" value="XG_FTase"/>
    <property type="match status" value="2"/>
</dbReference>
<keyword evidence="6" id="KW-0333">Golgi apparatus</keyword>
<keyword evidence="2 6" id="KW-0328">Glycosyltransferase</keyword>
<dbReference type="EMBL" id="CM029049">
    <property type="protein sequence ID" value="KAG2572448.1"/>
    <property type="molecule type" value="Genomic_DNA"/>
</dbReference>
<protein>
    <recommendedName>
        <fullName evidence="6">Fucosyltransferase</fullName>
        <ecNumber evidence="6">2.4.1.-</ecNumber>
    </recommendedName>
</protein>
<reference evidence="7" key="1">
    <citation type="submission" date="2020-05" db="EMBL/GenBank/DDBJ databases">
        <title>WGS assembly of Panicum virgatum.</title>
        <authorList>
            <person name="Lovell J.T."/>
            <person name="Jenkins J."/>
            <person name="Shu S."/>
            <person name="Juenger T.E."/>
            <person name="Schmutz J."/>
        </authorList>
    </citation>
    <scope>NUCLEOTIDE SEQUENCE</scope>
    <source>
        <strain evidence="7">AP13</strain>
    </source>
</reference>
<sequence length="149" mass="16883">MFPRRDTVFHHLGCYLFHPSNSVWGMVARHHAAYFAKADERVGIQVRTFKWAPISTDEFYGQILNVQVGVSTFGYVSQGLAGLRPWVLMPPNHGKAPDTACRLAPTIETCYHKPPNYDCRAKARGDTGRMVQHIRHCEDFPEGVQLLES</sequence>
<accession>A0A8T0QGZ8</accession>
<dbReference type="GO" id="GO:0042546">
    <property type="term" value="P:cell wall biogenesis"/>
    <property type="evidence" value="ECO:0007669"/>
    <property type="project" value="InterPro"/>
</dbReference>
<keyword evidence="5 6" id="KW-0961">Cell wall biogenesis/degradation</keyword>
<comment type="caution">
    <text evidence="7">The sequence shown here is derived from an EMBL/GenBank/DDBJ whole genome shotgun (WGS) entry which is preliminary data.</text>
</comment>
<keyword evidence="3 6" id="KW-0808">Transferase</keyword>
<dbReference type="AlphaFoldDB" id="A0A8T0QGZ8"/>
<evidence type="ECO:0000256" key="6">
    <source>
        <dbReference type="RuleBase" id="RU367004"/>
    </source>
</evidence>
<organism evidence="7 8">
    <name type="scientific">Panicum virgatum</name>
    <name type="common">Blackwell switchgrass</name>
    <dbReference type="NCBI Taxonomy" id="38727"/>
    <lineage>
        <taxon>Eukaryota</taxon>
        <taxon>Viridiplantae</taxon>
        <taxon>Streptophyta</taxon>
        <taxon>Embryophyta</taxon>
        <taxon>Tracheophyta</taxon>
        <taxon>Spermatophyta</taxon>
        <taxon>Magnoliopsida</taxon>
        <taxon>Liliopsida</taxon>
        <taxon>Poales</taxon>
        <taxon>Poaceae</taxon>
        <taxon>PACMAD clade</taxon>
        <taxon>Panicoideae</taxon>
        <taxon>Panicodae</taxon>
        <taxon>Paniceae</taxon>
        <taxon>Panicinae</taxon>
        <taxon>Panicum</taxon>
        <taxon>Panicum sect. Hiantes</taxon>
    </lineage>
</organism>
<dbReference type="GO" id="GO:0009969">
    <property type="term" value="P:xyloglucan biosynthetic process"/>
    <property type="evidence" value="ECO:0007669"/>
    <property type="project" value="TreeGrafter"/>
</dbReference>
<evidence type="ECO:0000256" key="4">
    <source>
        <dbReference type="ARBA" id="ARBA00023180"/>
    </source>
</evidence>
<evidence type="ECO:0000313" key="8">
    <source>
        <dbReference type="Proteomes" id="UP000823388"/>
    </source>
</evidence>
<keyword evidence="8" id="KW-1185">Reference proteome</keyword>
<gene>
    <name evidence="7" type="ORF">PVAP13_7KG179755</name>
</gene>
<dbReference type="GO" id="GO:0032580">
    <property type="term" value="C:Golgi cisterna membrane"/>
    <property type="evidence" value="ECO:0007669"/>
    <property type="project" value="UniProtKB-SubCell"/>
</dbReference>
<evidence type="ECO:0000313" key="7">
    <source>
        <dbReference type="EMBL" id="KAG2572448.1"/>
    </source>
</evidence>
<dbReference type="PANTHER" id="PTHR31889">
    <property type="entry name" value="FUCOSYLTRANSFERASE 2-RELATED"/>
    <property type="match status" value="1"/>
</dbReference>
<keyword evidence="4" id="KW-0325">Glycoprotein</keyword>
<proteinExistence type="inferred from homology"/>
<dbReference type="EC" id="2.4.1.-" evidence="6"/>
<dbReference type="GO" id="GO:0008107">
    <property type="term" value="F:galactoside 2-alpha-L-fucosyltransferase activity"/>
    <property type="evidence" value="ECO:0007669"/>
    <property type="project" value="InterPro"/>
</dbReference>
<evidence type="ECO:0000256" key="1">
    <source>
        <dbReference type="ARBA" id="ARBA00010481"/>
    </source>
</evidence>
<comment type="subcellular location">
    <subcellularLocation>
        <location evidence="6">Golgi apparatus</location>
        <location evidence="6">Golgi stack membrane</location>
        <topology evidence="6">Single-pass type II membrane protein</topology>
    </subcellularLocation>
</comment>
<evidence type="ECO:0000256" key="2">
    <source>
        <dbReference type="ARBA" id="ARBA00022676"/>
    </source>
</evidence>
<evidence type="ECO:0000256" key="3">
    <source>
        <dbReference type="ARBA" id="ARBA00022679"/>
    </source>
</evidence>
<dbReference type="PANTHER" id="PTHR31889:SF35">
    <property type="entry name" value="FUCOSYLTRANSFERASE"/>
    <property type="match status" value="1"/>
</dbReference>